<accession>A0ABM5FTM4</accession>
<feature type="region of interest" description="Disordered" evidence="2">
    <location>
        <begin position="707"/>
        <end position="774"/>
    </location>
</feature>
<feature type="compositionally biased region" description="Polar residues" evidence="2">
    <location>
        <begin position="1432"/>
        <end position="1448"/>
    </location>
</feature>
<feature type="compositionally biased region" description="Polar residues" evidence="2">
    <location>
        <begin position="761"/>
        <end position="774"/>
    </location>
</feature>
<feature type="compositionally biased region" description="Basic and acidic residues" evidence="2">
    <location>
        <begin position="746"/>
        <end position="760"/>
    </location>
</feature>
<evidence type="ECO:0000256" key="2">
    <source>
        <dbReference type="SAM" id="MobiDB-lite"/>
    </source>
</evidence>
<feature type="region of interest" description="Disordered" evidence="2">
    <location>
        <begin position="1416"/>
        <end position="1453"/>
    </location>
</feature>
<keyword evidence="4" id="KW-1185">Reference proteome</keyword>
<organism evidence="4 5">
    <name type="scientific">Pogona vitticeps</name>
    <name type="common">central bearded dragon</name>
    <dbReference type="NCBI Taxonomy" id="103695"/>
    <lineage>
        <taxon>Eukaryota</taxon>
        <taxon>Metazoa</taxon>
        <taxon>Chordata</taxon>
        <taxon>Craniata</taxon>
        <taxon>Vertebrata</taxon>
        <taxon>Euteleostomi</taxon>
        <taxon>Lepidosauria</taxon>
        <taxon>Squamata</taxon>
        <taxon>Bifurcata</taxon>
        <taxon>Unidentata</taxon>
        <taxon>Episquamata</taxon>
        <taxon>Toxicofera</taxon>
        <taxon>Iguania</taxon>
        <taxon>Acrodonta</taxon>
        <taxon>Agamidae</taxon>
        <taxon>Amphibolurinae</taxon>
        <taxon>Pogona</taxon>
    </lineage>
</organism>
<protein>
    <submittedName>
        <fullName evidence="5">Ankyrin repeat domain-containing protein 31</fullName>
    </submittedName>
</protein>
<feature type="compositionally biased region" description="Basic and acidic residues" evidence="2">
    <location>
        <begin position="340"/>
        <end position="355"/>
    </location>
</feature>
<evidence type="ECO:0000313" key="5">
    <source>
        <dbReference type="RefSeq" id="XP_072848750.1"/>
    </source>
</evidence>
<sequence length="1882" mass="210818">MGDGDDSDETVVEDSWLESDREEAELYRNSLSLYGKDTTFTEENSTNKEIRNINGEKLSPEIQFICKSDNLQIGKQTKLINLPHQEMNEREESQSLLQPGINCQIFAGDVCQKDPPGATTLPEECDQFMGLDSEVTGFLETGDEHVCLIVNYDGEDTPEISLLSNVNASQVSSKDSVRKDKEMEEVFENVRMTSDDKDMADVIPSVETMVFGITENETMAENTEDKHLMELLSDSETFQVLDMLEYQDDTFSAHICVSEENSALPVELLSALNSLSESVEASTISHLVEKGSGHSMAKKELPADKSVNDYTHVKQTDLKSQFHLQGFKETEALTAVRTPHSSEEQDSLAEKRSPVLKDTTSCEQPVQEAACVPKKSTRKRRKLTVNHLSSCQQLLEGLNKQINSCEAKARASAEVFDTSDTKDEKEECLQLGASSCRSSSSDINTKVGQVRKSRRIAKKKKQMDSKIYFSESSRNCISLSRINRRDMFGQTLLHRAAMEDDLDSICAMIKGGAKVNAQDYAGWTPLHEASVAGCFETTHELLKAGADVNCKSHEHVTPLHDAVKEGHYKVAELLLWYGADPLLKNERGKSALEEATNQQMRKLLESYVARSTIHEASAERFTEYPVGDQDGDNKSKSRPKVKARSSERVQHSFIDNTRILKQYSVKLEKKKRKRSSKNNSASQTQNSCRILNETTLKDTCPILKAKQSVRKRATSSVHHQDTSDTIDGAAKEPSMLIGSEIQQESDLDKRNNDGSSETKEVYQSNEPAGTLKSQVTNPCIVTSLNPIQEESASPSLTNLVNESNLQKEEQCAMKHSDESPYDKVDILDDNLHSAEKNYVWSVREEGINLSNEKNRSQYVHSENSMDKINLDCQRDIVIERELRIPKESLPAAKEPICLEPGSTTMLPEQETALLSDSDCTVISELCNLNADQNTDKNTSKAVETCNEQIVQVNMEIFSPSAFSQHINRTGVSEYPDTYSDSELTPSVNDKSILLGPKTEENMTCHLETSRNGSEVERNTFVTSQMLDKEAFQGEVLQLEECYEASRKENADNGSDVQSNELETMQSKRIQTKFHENSQSTHSFSSRNEKNVSSNDEKFSQTEEQHKPDSLASSHSKKRERKSSSSQLLYTTTAKINKTNTKGETALHLAAKKGDLALIKSLIASGACVNQKDYAGWTAIHEASSRGFTEIIAELLKAGADVNSKSLDGVLPIHDAVSGNHFEAVHLLLFHGANPNETDNCGGNALDEAICDKMKDLLKSYGATETKEIPKMNNVVGEKNVRPSRPRKTRTCYNCHDHLVLHSKPAGRKCVTHESISEVLQDIEEKQDRLSFFELRSQSDADLYIQKLSQIQNILNDVLAKQKSERDELAKKYRASVESFKQGALREQLVNLASRQKSLLLMAQTQKKLGQKIQNYKNTRKESSGSAKEVANRLSSGANSYTKNGTSDGTVPHPGIVRALKTNRVMENSFIEQEPRQHPNRSLDLAGGNVEIISQEVGSQNMVCENRFSKYNTEEVPNSKSLKATEQITLPSEHICLTQQSYGKEVDYIPWTLQGDKLLNGTSRLCISHNSEAGSIEVNSNLNQPTTESQHLGTKEFLQQCSNMNEVLQKQQELESMHHCIRTNILPNSRVTQDASLKATGTFLDALSKSKISQNTAQCSDSQYSEKQLKIKENRRKRNQLLDLLEQGKLQPGDDVLEFTLQNSRHKASLLGNGKVKTDSSVYQNPVQWIKALLGNDISVSWKYVWNKVTYCGTLLSKIIAENIPKETEVLLQQHKLSERNSIEWDHNEGEDYCYSGHQTTSFQDTDNIQQGVQNPLSTETQSEETLSAVIALKSSYQPTFSKTSRRFLQFNKIVLIKDEEFLPSHIMEQCWDFYVHCENFGF</sequence>
<dbReference type="InterPro" id="IPR036770">
    <property type="entry name" value="Ankyrin_rpt-contain_sf"/>
</dbReference>
<name>A0ABM5FTM4_9SAUR</name>
<dbReference type="InterPro" id="IPR042334">
    <property type="entry name" value="ANKRD31"/>
</dbReference>
<dbReference type="Pfam" id="PF18755">
    <property type="entry name" value="RAMA"/>
    <property type="match status" value="1"/>
</dbReference>
<feature type="region of interest" description="Disordered" evidence="2">
    <location>
        <begin position="1073"/>
        <end position="1130"/>
    </location>
</feature>
<keyword evidence="1" id="KW-0040">ANK repeat</keyword>
<feature type="domain" description="RAMA" evidence="3">
    <location>
        <begin position="1671"/>
        <end position="1754"/>
    </location>
</feature>
<feature type="compositionally biased region" description="Polar residues" evidence="2">
    <location>
        <begin position="1076"/>
        <end position="1085"/>
    </location>
</feature>
<feature type="region of interest" description="Disordered" evidence="2">
    <location>
        <begin position="666"/>
        <end position="686"/>
    </location>
</feature>
<feature type="repeat" description="ANK" evidence="1">
    <location>
        <begin position="554"/>
        <end position="586"/>
    </location>
</feature>
<dbReference type="Gene3D" id="1.25.40.20">
    <property type="entry name" value="Ankyrin repeat-containing domain"/>
    <property type="match status" value="3"/>
</dbReference>
<reference evidence="4" key="1">
    <citation type="submission" date="2025-05" db="UniProtKB">
        <authorList>
            <consortium name="RefSeq"/>
        </authorList>
    </citation>
    <scope>NUCLEOTIDE SEQUENCE [LARGE SCALE GENOMIC DNA]</scope>
</reference>
<evidence type="ECO:0000256" key="1">
    <source>
        <dbReference type="PROSITE-ProRule" id="PRU00023"/>
    </source>
</evidence>
<dbReference type="PROSITE" id="PS50088">
    <property type="entry name" value="ANK_REPEAT"/>
    <property type="match status" value="6"/>
</dbReference>
<dbReference type="InterPro" id="IPR040843">
    <property type="entry name" value="RAMA"/>
</dbReference>
<dbReference type="PANTHER" id="PTHR24176">
    <property type="entry name" value="ANKYRIN REPEAT DOMAIN-CONTAINING PROTEIN 31-RELATED"/>
    <property type="match status" value="1"/>
</dbReference>
<gene>
    <name evidence="5" type="primary">ANKRD31</name>
</gene>
<feature type="repeat" description="ANK" evidence="1">
    <location>
        <begin position="521"/>
        <end position="553"/>
    </location>
</feature>
<proteinExistence type="predicted"/>
<dbReference type="SMART" id="SM00248">
    <property type="entry name" value="ANK"/>
    <property type="match status" value="6"/>
</dbReference>
<evidence type="ECO:0000259" key="3">
    <source>
        <dbReference type="Pfam" id="PF18755"/>
    </source>
</evidence>
<dbReference type="RefSeq" id="XP_072848750.1">
    <property type="nucleotide sequence ID" value="XM_072992649.1"/>
</dbReference>
<feature type="repeat" description="ANK" evidence="1">
    <location>
        <begin position="488"/>
        <end position="520"/>
    </location>
</feature>
<dbReference type="Pfam" id="PF13637">
    <property type="entry name" value="Ank_4"/>
    <property type="match status" value="1"/>
</dbReference>
<dbReference type="PROSITE" id="PS50297">
    <property type="entry name" value="ANK_REP_REGION"/>
    <property type="match status" value="6"/>
</dbReference>
<dbReference type="GeneID" id="110084572"/>
<dbReference type="SUPFAM" id="SSF48403">
    <property type="entry name" value="Ankyrin repeat"/>
    <property type="match status" value="2"/>
</dbReference>
<dbReference type="Proteomes" id="UP001652642">
    <property type="component" value="Chromosome 2"/>
</dbReference>
<feature type="region of interest" description="Disordered" evidence="2">
    <location>
        <begin position="620"/>
        <end position="649"/>
    </location>
</feature>
<dbReference type="PANTHER" id="PTHR24176:SF14">
    <property type="entry name" value="ANKYRIN REPEAT DOMAIN-CONTAINING PROTEIN 31"/>
    <property type="match status" value="1"/>
</dbReference>
<feature type="region of interest" description="Disordered" evidence="2">
    <location>
        <begin position="334"/>
        <end position="360"/>
    </location>
</feature>
<feature type="repeat" description="ANK" evidence="1">
    <location>
        <begin position="1207"/>
        <end position="1239"/>
    </location>
</feature>
<evidence type="ECO:0000313" key="4">
    <source>
        <dbReference type="Proteomes" id="UP001652642"/>
    </source>
</evidence>
<dbReference type="PRINTS" id="PR01415">
    <property type="entry name" value="ANKYRIN"/>
</dbReference>
<feature type="repeat" description="ANK" evidence="1">
    <location>
        <begin position="1174"/>
        <end position="1206"/>
    </location>
</feature>
<feature type="repeat" description="ANK" evidence="1">
    <location>
        <begin position="1141"/>
        <end position="1173"/>
    </location>
</feature>
<dbReference type="Pfam" id="PF12796">
    <property type="entry name" value="Ank_2"/>
    <property type="match status" value="2"/>
</dbReference>
<feature type="compositionally biased region" description="Basic and acidic residues" evidence="2">
    <location>
        <begin position="1086"/>
        <end position="1108"/>
    </location>
</feature>
<dbReference type="InterPro" id="IPR002110">
    <property type="entry name" value="Ankyrin_rpt"/>
</dbReference>
<reference evidence="5" key="2">
    <citation type="submission" date="2025-08" db="UniProtKB">
        <authorList>
            <consortium name="RefSeq"/>
        </authorList>
    </citation>
    <scope>IDENTIFICATION</scope>
</reference>